<gene>
    <name evidence="2" type="ORF">EHS25_000207</name>
</gene>
<dbReference type="OrthoDB" id="205403at2759"/>
<dbReference type="EMBL" id="RSCD01000001">
    <property type="protein sequence ID" value="RSH95121.1"/>
    <property type="molecule type" value="Genomic_DNA"/>
</dbReference>
<sequence length="159" mass="18500">MSDYSHRPGGSLKFKGDDGGKKKKKKSHSTSDRVAVESSIAESSKAREKLDEVDAIKEMLEREEERDADADKERGRSGEADGELSERKDRERERGREGEQGGRKMTEAERRYEEIQRRRREERVKKSAKMTHKDRVQEFNSKLDKLSEHHDIPRISWTA</sequence>
<dbReference type="Proteomes" id="UP000279259">
    <property type="component" value="Unassembled WGS sequence"/>
</dbReference>
<dbReference type="GO" id="GO:0005730">
    <property type="term" value="C:nucleolus"/>
    <property type="evidence" value="ECO:0007669"/>
    <property type="project" value="TreeGrafter"/>
</dbReference>
<protein>
    <recommendedName>
        <fullName evidence="4">Protein FAM32A</fullName>
    </recommendedName>
</protein>
<feature type="compositionally biased region" description="Basic and acidic residues" evidence="1">
    <location>
        <begin position="44"/>
        <end position="142"/>
    </location>
</feature>
<dbReference type="Pfam" id="PF08555">
    <property type="entry name" value="FAM32A"/>
    <property type="match status" value="1"/>
</dbReference>
<comment type="caution">
    <text evidence="2">The sequence shown here is derived from an EMBL/GenBank/DDBJ whole genome shotgun (WGS) entry which is preliminary data.</text>
</comment>
<dbReference type="AlphaFoldDB" id="A0A427YVT5"/>
<evidence type="ECO:0000313" key="3">
    <source>
        <dbReference type="Proteomes" id="UP000279259"/>
    </source>
</evidence>
<feature type="region of interest" description="Disordered" evidence="1">
    <location>
        <begin position="1"/>
        <end position="142"/>
    </location>
</feature>
<reference evidence="2 3" key="1">
    <citation type="submission" date="2018-11" db="EMBL/GenBank/DDBJ databases">
        <title>Genome sequence of Saitozyma podzolica DSM 27192.</title>
        <authorList>
            <person name="Aliyu H."/>
            <person name="Gorte O."/>
            <person name="Ochsenreither K."/>
        </authorList>
    </citation>
    <scope>NUCLEOTIDE SEQUENCE [LARGE SCALE GENOMIC DNA]</scope>
    <source>
        <strain evidence="2 3">DSM 27192</strain>
    </source>
</reference>
<evidence type="ECO:0000313" key="2">
    <source>
        <dbReference type="EMBL" id="RSH95121.1"/>
    </source>
</evidence>
<evidence type="ECO:0000256" key="1">
    <source>
        <dbReference type="SAM" id="MobiDB-lite"/>
    </source>
</evidence>
<dbReference type="PANTHER" id="PTHR13282:SF6">
    <property type="entry name" value="PROTEIN FAM32A"/>
    <property type="match status" value="1"/>
</dbReference>
<name>A0A427YVT5_9TREE</name>
<proteinExistence type="predicted"/>
<keyword evidence="3" id="KW-1185">Reference proteome</keyword>
<evidence type="ECO:0008006" key="4">
    <source>
        <dbReference type="Google" id="ProtNLM"/>
    </source>
</evidence>
<accession>A0A427YVT5</accession>
<dbReference type="PANTHER" id="PTHR13282">
    <property type="entry name" value="PROTEIN FAM32A"/>
    <property type="match status" value="1"/>
</dbReference>
<dbReference type="STRING" id="1890683.A0A427YVT5"/>
<dbReference type="InterPro" id="IPR013865">
    <property type="entry name" value="FAM32A"/>
</dbReference>
<organism evidence="2 3">
    <name type="scientific">Saitozyma podzolica</name>
    <dbReference type="NCBI Taxonomy" id="1890683"/>
    <lineage>
        <taxon>Eukaryota</taxon>
        <taxon>Fungi</taxon>
        <taxon>Dikarya</taxon>
        <taxon>Basidiomycota</taxon>
        <taxon>Agaricomycotina</taxon>
        <taxon>Tremellomycetes</taxon>
        <taxon>Tremellales</taxon>
        <taxon>Trimorphomycetaceae</taxon>
        <taxon>Saitozyma</taxon>
    </lineage>
</organism>